<dbReference type="InterPro" id="IPR024079">
    <property type="entry name" value="MetalloPept_cat_dom_sf"/>
</dbReference>
<organism evidence="2 3">
    <name type="scientific">Streptococcus mitis</name>
    <dbReference type="NCBI Taxonomy" id="28037"/>
    <lineage>
        <taxon>Bacteria</taxon>
        <taxon>Bacillati</taxon>
        <taxon>Bacillota</taxon>
        <taxon>Bacilli</taxon>
        <taxon>Lactobacillales</taxon>
        <taxon>Streptococcaceae</taxon>
        <taxon>Streptococcus</taxon>
        <taxon>Streptococcus mitis group</taxon>
    </lineage>
</organism>
<protein>
    <submittedName>
        <fullName evidence="2">Phage putative head morphogenesis protein, SPP1 gp7 family</fullName>
    </submittedName>
</protein>
<dbReference type="EMBL" id="LQZD01000424">
    <property type="protein sequence ID" value="KXU11037.1"/>
    <property type="molecule type" value="Genomic_DNA"/>
</dbReference>
<dbReference type="Gene3D" id="3.40.390.10">
    <property type="entry name" value="Collagenase (Catalytic Domain)"/>
    <property type="match status" value="1"/>
</dbReference>
<dbReference type="Proteomes" id="UP000070779">
    <property type="component" value="Unassembled WGS sequence"/>
</dbReference>
<dbReference type="InterPro" id="IPR009319">
    <property type="entry name" value="Phage_A118_VSP1"/>
</dbReference>
<comment type="caution">
    <text evidence="2">The sequence shown here is derived from an EMBL/GenBank/DDBJ whole genome shotgun (WGS) entry which is preliminary data.</text>
</comment>
<dbReference type="Pfam" id="PF06152">
    <property type="entry name" value="Phage_min_cap2"/>
    <property type="match status" value="1"/>
</dbReference>
<name>A0A139R8H5_STRMT</name>
<evidence type="ECO:0000313" key="3">
    <source>
        <dbReference type="Proteomes" id="UP000070779"/>
    </source>
</evidence>
<keyword evidence="1" id="KW-0175">Coiled coil</keyword>
<accession>A0A139R8H5</accession>
<dbReference type="GO" id="GO:0005198">
    <property type="term" value="F:structural molecule activity"/>
    <property type="evidence" value="ECO:0007669"/>
    <property type="project" value="InterPro"/>
</dbReference>
<gene>
    <name evidence="2" type="ORF">SMIDD22_01695</name>
</gene>
<dbReference type="AlphaFoldDB" id="A0A139R8H5"/>
<dbReference type="PATRIC" id="fig|28037.238.peg.2012"/>
<sequence length="589" mass="67852">MAYDVSKAFERIENDLLDSMIRNLERHKAEETAEGFEWEQWQVAQLKELERFKRANAKKYSREFANINSKISTAIQEAYKQGMDDEEMSILEAIKNGFELYSGKDNLGATFFSINERKLNALLNSVEHDMKTAEHAVLRYTDDQYRRTIFDAQVAANTGAKTYEQSVDMATKDFLSRGITCIQYSNGAMVNIVSYTDMAIRTATKRAYLMGEGVKRQEWGIHTVILNKRSNACPLCMPFEGKVLIDDVWSGGSADDGPYPLLSSAMAAGLYHPNCKDKHTTYFPGISSEPEKIFTNQELDDIKERQLLDNKVQHAKRQEKRFSRLSQFSLDEDNVQKYTLRAEEWSKLKSNAEENLKYFEAKKGYKLYQELSLESDSDYKKFINRQRLPRDTSGVASKKIAAETRHMYIEATRKKFKDGTELGQDLFARLADQSAIATIAETGVVRYESGKLFLNMYKDVDDPRGPGTGYFHEFGHQIDEKLGWEFTKDKKILQLLRKDFINLSDETIFEAIHINDKASSASDILGALSEGRIQGKYSHSLVYWEKKGNIESEFFAHVFEAQFDDERREILEKTFPESYNYVINKLKER</sequence>
<evidence type="ECO:0000313" key="2">
    <source>
        <dbReference type="EMBL" id="KXU11037.1"/>
    </source>
</evidence>
<reference evidence="2 3" key="1">
    <citation type="submission" date="2016-01" db="EMBL/GenBank/DDBJ databases">
        <title>Highly variable Streptococcus oralis are common among viridans streptococci isolated from primates.</title>
        <authorList>
            <person name="Denapaite D."/>
            <person name="Rieger M."/>
            <person name="Koendgen S."/>
            <person name="Brueckner R."/>
            <person name="Ochigava I."/>
            <person name="Kappeler P."/>
            <person name="Maetz-Rensing K."/>
            <person name="Leendertz F."/>
            <person name="Hakenbeck R."/>
        </authorList>
    </citation>
    <scope>NUCLEOTIDE SEQUENCE [LARGE SCALE GENOMIC DNA]</scope>
    <source>
        <strain evidence="2 3">DD22</strain>
    </source>
</reference>
<dbReference type="GO" id="GO:0008237">
    <property type="term" value="F:metallopeptidase activity"/>
    <property type="evidence" value="ECO:0007669"/>
    <property type="project" value="InterPro"/>
</dbReference>
<evidence type="ECO:0000256" key="1">
    <source>
        <dbReference type="SAM" id="Coils"/>
    </source>
</evidence>
<proteinExistence type="predicted"/>
<feature type="coiled-coil region" evidence="1">
    <location>
        <begin position="335"/>
        <end position="362"/>
    </location>
</feature>